<sequence length="120" mass="13651">MEDSWIGLLHKVTNIAAKNEWVDNTPFDYLNFGQHEPNHEEKGDFCGQKAYGRRWPSRVAIITNGDELSKWKVVKCSETAYAYVCEKTRNGNKAHTTTSKKGFPHEFNGNKYAKTIAVAN</sequence>
<dbReference type="InterPro" id="IPR016186">
    <property type="entry name" value="C-type_lectin-like/link_sf"/>
</dbReference>
<evidence type="ECO:0000259" key="1">
    <source>
        <dbReference type="PROSITE" id="PS50041"/>
    </source>
</evidence>
<proteinExistence type="predicted"/>
<protein>
    <recommendedName>
        <fullName evidence="1">C-type lectin domain-containing protein</fullName>
    </recommendedName>
</protein>
<dbReference type="AlphaFoldDB" id="A0A0C2DH14"/>
<dbReference type="Gene3D" id="3.10.100.10">
    <property type="entry name" value="Mannose-Binding Protein A, subunit A"/>
    <property type="match status" value="1"/>
</dbReference>
<dbReference type="InterPro" id="IPR016187">
    <property type="entry name" value="CTDL_fold"/>
</dbReference>
<reference evidence="2 3" key="1">
    <citation type="submission" date="2013-12" db="EMBL/GenBank/DDBJ databases">
        <title>Draft genome of the parsitic nematode Ancylostoma duodenale.</title>
        <authorList>
            <person name="Mitreva M."/>
        </authorList>
    </citation>
    <scope>NUCLEOTIDE SEQUENCE [LARGE SCALE GENOMIC DNA]</scope>
    <source>
        <strain evidence="2 3">Zhejiang</strain>
    </source>
</reference>
<gene>
    <name evidence="2" type="ORF">ANCDUO_00423</name>
</gene>
<name>A0A0C2DH14_9BILA</name>
<dbReference type="InterPro" id="IPR001304">
    <property type="entry name" value="C-type_lectin-like"/>
</dbReference>
<dbReference type="OrthoDB" id="5873480at2759"/>
<feature type="domain" description="C-type lectin" evidence="1">
    <location>
        <begin position="1"/>
        <end position="55"/>
    </location>
</feature>
<dbReference type="SUPFAM" id="SSF56436">
    <property type="entry name" value="C-type lectin-like"/>
    <property type="match status" value="1"/>
</dbReference>
<organism evidence="2 3">
    <name type="scientific">Ancylostoma duodenale</name>
    <dbReference type="NCBI Taxonomy" id="51022"/>
    <lineage>
        <taxon>Eukaryota</taxon>
        <taxon>Metazoa</taxon>
        <taxon>Ecdysozoa</taxon>
        <taxon>Nematoda</taxon>
        <taxon>Chromadorea</taxon>
        <taxon>Rhabditida</taxon>
        <taxon>Rhabditina</taxon>
        <taxon>Rhabditomorpha</taxon>
        <taxon>Strongyloidea</taxon>
        <taxon>Ancylostomatidae</taxon>
        <taxon>Ancylostomatinae</taxon>
        <taxon>Ancylostoma</taxon>
    </lineage>
</organism>
<accession>A0A0C2DH14</accession>
<dbReference type="Proteomes" id="UP000054047">
    <property type="component" value="Unassembled WGS sequence"/>
</dbReference>
<dbReference type="CDD" id="cd00037">
    <property type="entry name" value="CLECT"/>
    <property type="match status" value="1"/>
</dbReference>
<keyword evidence="3" id="KW-1185">Reference proteome</keyword>
<dbReference type="EMBL" id="KN726196">
    <property type="protein sequence ID" value="KIH69238.1"/>
    <property type="molecule type" value="Genomic_DNA"/>
</dbReference>
<evidence type="ECO:0000313" key="3">
    <source>
        <dbReference type="Proteomes" id="UP000054047"/>
    </source>
</evidence>
<evidence type="ECO:0000313" key="2">
    <source>
        <dbReference type="EMBL" id="KIH69238.1"/>
    </source>
</evidence>
<dbReference type="PROSITE" id="PS50041">
    <property type="entry name" value="C_TYPE_LECTIN_2"/>
    <property type="match status" value="1"/>
</dbReference>
<dbReference type="Pfam" id="PF00059">
    <property type="entry name" value="Lectin_C"/>
    <property type="match status" value="1"/>
</dbReference>